<dbReference type="Gene3D" id="2.40.30.10">
    <property type="entry name" value="Translation factors"/>
    <property type="match status" value="1"/>
</dbReference>
<protein>
    <submittedName>
        <fullName evidence="4">Small GTP-binding protein</fullName>
    </submittedName>
</protein>
<dbReference type="InterPro" id="IPR027417">
    <property type="entry name" value="P-loop_NTPase"/>
</dbReference>
<dbReference type="Gene3D" id="3.30.70.870">
    <property type="entry name" value="Elongation Factor G (Translational Gtpase), domain 3"/>
    <property type="match status" value="1"/>
</dbReference>
<dbReference type="Gene3D" id="3.30.70.240">
    <property type="match status" value="1"/>
</dbReference>
<dbReference type="GO" id="GO:0003924">
    <property type="term" value="F:GTPase activity"/>
    <property type="evidence" value="ECO:0007669"/>
    <property type="project" value="InterPro"/>
</dbReference>
<dbReference type="Gene3D" id="3.40.50.300">
    <property type="entry name" value="P-loop containing nucleotide triphosphate hydrolases"/>
    <property type="match status" value="1"/>
</dbReference>
<dbReference type="InterPro" id="IPR014721">
    <property type="entry name" value="Ribsml_uS5_D2-typ_fold_subgr"/>
</dbReference>
<proteinExistence type="predicted"/>
<dbReference type="InParanoid" id="C8XG98"/>
<dbReference type="SMART" id="SM00838">
    <property type="entry name" value="EFG_C"/>
    <property type="match status" value="1"/>
</dbReference>
<keyword evidence="1" id="KW-0547">Nucleotide-binding</keyword>
<dbReference type="SUPFAM" id="SSF52540">
    <property type="entry name" value="P-loop containing nucleoside triphosphate hydrolases"/>
    <property type="match status" value="1"/>
</dbReference>
<dbReference type="SUPFAM" id="SSF50447">
    <property type="entry name" value="Translation proteins"/>
    <property type="match status" value="1"/>
</dbReference>
<dbReference type="SUPFAM" id="SSF54980">
    <property type="entry name" value="EF-G C-terminal domain-like"/>
    <property type="match status" value="2"/>
</dbReference>
<dbReference type="OrthoDB" id="9801472at2"/>
<dbReference type="KEGG" id="nml:Namu_3802"/>
<sequence>MSVHDAVRSRAGDDQVRNVVLVGPGGAGKTLLAEAAVLATGALTRLGSIENGTTVCDFEDVERRLGRSVSLSVASIVATGVPEMTGPVRINLVDTPGHADFVGELRAGLRAADAALFVVSATDTAAAGGVIDGATRMLWTECAAVGMPRAVVVTHIDQPRGDFAAAVENCQLAFGDGVHPLYLPEDSAIGAPPTALVGLLSQTVYDLSSGTRTARPADEARRKAIATTRDALIEAVITESEDDGLLERYLAGEQVGFDTVVDDLEKAVAHGNFHPVIPCIPTTGLGLAELIEVICRGFPHPEEHVLPPVYTPAGAPRPALTGEADGPLVAEVVKTTTDPYVGRISIVRVFSGTLLPDVPVHVSGHFARFSGHPEDESWHAEHDLDERAGAISRPVGATLTGVGRAVAGDIVSIARLAHAETGDTLSDPADPAVLAPWVMPEPLLPVAIAARSSSDEDKLVQGLARLQAEDPTVRVEVNPATGQLIMWTMGEQQLEVLLDRFRTRSGIEVAVSGVRVAIRETLKGPGAGLGRHVKQSGGHGQYAVAQIEVEPLPEGGGFEFVDKVVGGAVPRQFIPSVEKGVRSQLDKGVNGHPMVDVRVTLVGGKAHSVDSSDAAFQMAGSLALREAASAAGVQVLEPMDAVTITVDDEYVGAVLADLAAKRGRVRGTEAAGDGRSSVQAEVPELEFIRYAIELRSLAHGTGTYSRQYLRHSPAPDHVVGRLRAEEEHA</sequence>
<dbReference type="InterPro" id="IPR005517">
    <property type="entry name" value="Transl_elong_EFG/EF2_IV"/>
</dbReference>
<dbReference type="PANTHER" id="PTHR43261:SF6">
    <property type="entry name" value="ELONGATION FACTOR G-LIKE PROTEIN"/>
    <property type="match status" value="1"/>
</dbReference>
<dbReference type="EMBL" id="CP001737">
    <property type="protein sequence ID" value="ACV80100.1"/>
    <property type="molecule type" value="Genomic_DNA"/>
</dbReference>
<dbReference type="STRING" id="479431.Namu_3802"/>
<dbReference type="HOGENOM" id="CLU_002794_4_2_11"/>
<evidence type="ECO:0000313" key="5">
    <source>
        <dbReference type="Proteomes" id="UP000002218"/>
    </source>
</evidence>
<dbReference type="InterPro" id="IPR009022">
    <property type="entry name" value="EFG_III"/>
</dbReference>
<dbReference type="Pfam" id="PF00679">
    <property type="entry name" value="EFG_C"/>
    <property type="match status" value="1"/>
</dbReference>
<dbReference type="GO" id="GO:0032790">
    <property type="term" value="P:ribosome disassembly"/>
    <property type="evidence" value="ECO:0007669"/>
    <property type="project" value="TreeGrafter"/>
</dbReference>
<dbReference type="NCBIfam" id="NF009381">
    <property type="entry name" value="PRK12740.1-5"/>
    <property type="match status" value="1"/>
</dbReference>
<dbReference type="InterPro" id="IPR000640">
    <property type="entry name" value="EFG_V-like"/>
</dbReference>
<evidence type="ECO:0000256" key="2">
    <source>
        <dbReference type="ARBA" id="ARBA00023134"/>
    </source>
</evidence>
<dbReference type="InterPro" id="IPR009000">
    <property type="entry name" value="Transl_B-barrel_sf"/>
</dbReference>
<dbReference type="SMART" id="SM00889">
    <property type="entry name" value="EFG_IV"/>
    <property type="match status" value="1"/>
</dbReference>
<evidence type="ECO:0000259" key="3">
    <source>
        <dbReference type="PROSITE" id="PS51722"/>
    </source>
</evidence>
<keyword evidence="2" id="KW-0342">GTP-binding</keyword>
<dbReference type="Pfam" id="PF03764">
    <property type="entry name" value="EFG_IV"/>
    <property type="match status" value="1"/>
</dbReference>
<dbReference type="FunFam" id="3.30.70.240:FF:000001">
    <property type="entry name" value="Elongation factor G"/>
    <property type="match status" value="1"/>
</dbReference>
<dbReference type="NCBIfam" id="NF009377">
    <property type="entry name" value="PRK12740.1-1"/>
    <property type="match status" value="1"/>
</dbReference>
<dbReference type="PROSITE" id="PS51722">
    <property type="entry name" value="G_TR_2"/>
    <property type="match status" value="1"/>
</dbReference>
<dbReference type="Proteomes" id="UP000002218">
    <property type="component" value="Chromosome"/>
</dbReference>
<dbReference type="Pfam" id="PF00009">
    <property type="entry name" value="GTP_EFTU"/>
    <property type="match status" value="1"/>
</dbReference>
<dbReference type="GO" id="GO:0005525">
    <property type="term" value="F:GTP binding"/>
    <property type="evidence" value="ECO:0007669"/>
    <property type="project" value="UniProtKB-KW"/>
</dbReference>
<dbReference type="PANTHER" id="PTHR43261">
    <property type="entry name" value="TRANSLATION ELONGATION FACTOR G-RELATED"/>
    <property type="match status" value="1"/>
</dbReference>
<dbReference type="AlphaFoldDB" id="C8XG98"/>
<dbReference type="InterPro" id="IPR000795">
    <property type="entry name" value="T_Tr_GTP-bd_dom"/>
</dbReference>
<dbReference type="GO" id="GO:0003746">
    <property type="term" value="F:translation elongation factor activity"/>
    <property type="evidence" value="ECO:0007669"/>
    <property type="project" value="InterPro"/>
</dbReference>
<accession>C8XG98</accession>
<dbReference type="CDD" id="cd03713">
    <property type="entry name" value="EFG_mtEFG_C"/>
    <property type="match status" value="1"/>
</dbReference>
<reference evidence="4 5" key="2">
    <citation type="journal article" date="2010" name="Stand. Genomic Sci.">
        <title>Complete genome sequence of Nakamurella multipartita type strain (Y-104).</title>
        <authorList>
            <person name="Tice H."/>
            <person name="Mayilraj S."/>
            <person name="Sims D."/>
            <person name="Lapidus A."/>
            <person name="Nolan M."/>
            <person name="Lucas S."/>
            <person name="Glavina Del Rio T."/>
            <person name="Copeland A."/>
            <person name="Cheng J.F."/>
            <person name="Meincke L."/>
            <person name="Bruce D."/>
            <person name="Goodwin L."/>
            <person name="Pitluck S."/>
            <person name="Ivanova N."/>
            <person name="Mavromatis K."/>
            <person name="Ovchinnikova G."/>
            <person name="Pati A."/>
            <person name="Chen A."/>
            <person name="Palaniappan K."/>
            <person name="Land M."/>
            <person name="Hauser L."/>
            <person name="Chang Y.J."/>
            <person name="Jeffries C.D."/>
            <person name="Detter J.C."/>
            <person name="Brettin T."/>
            <person name="Rohde M."/>
            <person name="Goker M."/>
            <person name="Bristow J."/>
            <person name="Eisen J.A."/>
            <person name="Markowitz V."/>
            <person name="Hugenholtz P."/>
            <person name="Kyrpides N.C."/>
            <person name="Klenk H.P."/>
            <person name="Chen F."/>
        </authorList>
    </citation>
    <scope>NUCLEOTIDE SEQUENCE [LARGE SCALE GENOMIC DNA]</scope>
    <source>
        <strain evidence="5">ATCC 700099 / DSM 44233 / CIP 104796 / JCM 9543 / NBRC 105858 / Y-104</strain>
    </source>
</reference>
<gene>
    <name evidence="4" type="ordered locus">Namu_3802</name>
</gene>
<evidence type="ECO:0000313" key="4">
    <source>
        <dbReference type="EMBL" id="ACV80100.1"/>
    </source>
</evidence>
<dbReference type="SUPFAM" id="SSF54211">
    <property type="entry name" value="Ribosomal protein S5 domain 2-like"/>
    <property type="match status" value="1"/>
</dbReference>
<feature type="domain" description="Tr-type G" evidence="3">
    <location>
        <begin position="14"/>
        <end position="302"/>
    </location>
</feature>
<dbReference type="Gene3D" id="3.30.230.10">
    <property type="match status" value="1"/>
</dbReference>
<evidence type="ECO:0000256" key="1">
    <source>
        <dbReference type="ARBA" id="ARBA00022741"/>
    </source>
</evidence>
<dbReference type="Pfam" id="PF14492">
    <property type="entry name" value="EFG_III"/>
    <property type="match status" value="1"/>
</dbReference>
<dbReference type="CDD" id="cd01434">
    <property type="entry name" value="EFG_mtEFG1_IV"/>
    <property type="match status" value="1"/>
</dbReference>
<dbReference type="InterPro" id="IPR020568">
    <property type="entry name" value="Ribosomal_Su5_D2-typ_SF"/>
</dbReference>
<dbReference type="InterPro" id="IPR047872">
    <property type="entry name" value="EFG_IV"/>
</dbReference>
<reference evidence="5" key="1">
    <citation type="submission" date="2009-09" db="EMBL/GenBank/DDBJ databases">
        <title>The complete genome of Nakamurella multipartita DSM 44233.</title>
        <authorList>
            <consortium name="US DOE Joint Genome Institute (JGI-PGF)"/>
            <person name="Lucas S."/>
            <person name="Copeland A."/>
            <person name="Lapidus A."/>
            <person name="Glavina del Rio T."/>
            <person name="Dalin E."/>
            <person name="Tice H."/>
            <person name="Bruce D."/>
            <person name="Goodwin L."/>
            <person name="Pitluck S."/>
            <person name="Kyrpides N."/>
            <person name="Mavromatis K."/>
            <person name="Ivanova N."/>
            <person name="Ovchinnikova G."/>
            <person name="Sims D."/>
            <person name="Meincke L."/>
            <person name="Brettin T."/>
            <person name="Detter J.C."/>
            <person name="Han C."/>
            <person name="Larimer F."/>
            <person name="Land M."/>
            <person name="Hauser L."/>
            <person name="Markowitz V."/>
            <person name="Cheng J.-F."/>
            <person name="Hugenholtz P."/>
            <person name="Woyke T."/>
            <person name="Wu D."/>
            <person name="Klenk H.-P."/>
            <person name="Eisen J.A."/>
        </authorList>
    </citation>
    <scope>NUCLEOTIDE SEQUENCE [LARGE SCALE GENOMIC DNA]</scope>
    <source>
        <strain evidence="5">ATCC 700099 / DSM 44233 / CIP 104796 / JCM 9543 / NBRC 105858 / Y-104</strain>
    </source>
</reference>
<dbReference type="InterPro" id="IPR053905">
    <property type="entry name" value="EF-G-like_DII"/>
</dbReference>
<dbReference type="InterPro" id="IPR041095">
    <property type="entry name" value="EFG_II"/>
</dbReference>
<dbReference type="InterPro" id="IPR035647">
    <property type="entry name" value="EFG_III/V"/>
</dbReference>
<dbReference type="InterPro" id="IPR035649">
    <property type="entry name" value="EFG_V"/>
</dbReference>
<dbReference type="eggNOG" id="COG0480">
    <property type="taxonomic scope" value="Bacteria"/>
</dbReference>
<dbReference type="CDD" id="cd16262">
    <property type="entry name" value="EFG_III"/>
    <property type="match status" value="1"/>
</dbReference>
<name>C8XG98_NAKMY</name>
<keyword evidence="5" id="KW-1185">Reference proteome</keyword>
<organism evidence="4 5">
    <name type="scientific">Nakamurella multipartita (strain ATCC 700099 / DSM 44233 / CIP 104796 / JCM 9543 / NBRC 105858 / Y-104)</name>
    <name type="common">Microsphaera multipartita</name>
    <dbReference type="NCBI Taxonomy" id="479431"/>
    <lineage>
        <taxon>Bacteria</taxon>
        <taxon>Bacillati</taxon>
        <taxon>Actinomycetota</taxon>
        <taxon>Actinomycetes</taxon>
        <taxon>Nakamurellales</taxon>
        <taxon>Nakamurellaceae</taxon>
        <taxon>Nakamurella</taxon>
    </lineage>
</organism>
<dbReference type="RefSeq" id="WP_015748927.1">
    <property type="nucleotide sequence ID" value="NC_013235.1"/>
</dbReference>
<dbReference type="Pfam" id="PF22042">
    <property type="entry name" value="EF-G_D2"/>
    <property type="match status" value="1"/>
</dbReference>